<evidence type="ECO:0000313" key="1">
    <source>
        <dbReference type="EMBL" id="QCQ84814.1"/>
    </source>
</evidence>
<proteinExistence type="predicted"/>
<dbReference type="Proteomes" id="UP000322757">
    <property type="component" value="Segment"/>
</dbReference>
<reference evidence="1" key="1">
    <citation type="submission" date="2018-12" db="EMBL/GenBank/DDBJ databases">
        <title>Singled stranded DNA viruses identified in blackflies (Austrosimulium ungulatum) sampled in New Zealand.</title>
        <authorList>
            <person name="Kraberger S."/>
            <person name="Fontenele R.S."/>
            <person name="Schmidlin K."/>
            <person name="Walters M."/>
            <person name="Varsani A."/>
        </authorList>
    </citation>
    <scope>NUCLEOTIDE SEQUENCE [LARGE SCALE GENOMIC DNA]</scope>
    <source>
        <strain evidence="1">091</strain>
    </source>
</reference>
<sequence length="103" mass="11321">MSKPYRRQPCVGIRWATPNQRNTSPAMQLGFIQRTSLLALCAVASACDVLSSSESLPLTSGDHNLQPSTRSCRGVFVYCPMFQLQRVQSGPGPRVRDAVQPRS</sequence>
<name>A0A4P8PTM9_9VIRU</name>
<dbReference type="EMBL" id="MK249172">
    <property type="protein sequence ID" value="QCQ84814.1"/>
    <property type="molecule type" value="Genomic_DNA"/>
</dbReference>
<organism evidence="1">
    <name type="scientific">Blackfly microvirus SF02</name>
    <dbReference type="NCBI Taxonomy" id="2576452"/>
    <lineage>
        <taxon>Viruses</taxon>
        <taxon>Monodnaviria</taxon>
        <taxon>Sangervirae</taxon>
        <taxon>Phixviricota</taxon>
        <taxon>Malgrandaviricetes</taxon>
        <taxon>Petitvirales</taxon>
        <taxon>Microviridae</taxon>
        <taxon>Microvirus</taxon>
    </lineage>
</organism>
<accession>A0A4P8PTM9</accession>
<protein>
    <submittedName>
        <fullName evidence="1">Uncharacterized protein</fullName>
    </submittedName>
</protein>